<dbReference type="NCBIfam" id="TIGR00044">
    <property type="entry name" value="YggS family pyridoxal phosphate-dependent enzyme"/>
    <property type="match status" value="1"/>
</dbReference>
<reference evidence="6 7" key="1">
    <citation type="submission" date="2016-07" db="EMBL/GenBank/DDBJ databases">
        <title>Whole-genome of two Shewanella species isolated from a digestive organ of sea cucumber Apostichopus japonicus Selenka 1867.</title>
        <authorList>
            <person name="Hong H.-H."/>
            <person name="Choi H."/>
            <person name="Cheon S."/>
            <person name="Oh J.-S."/>
            <person name="Lee H.-G."/>
            <person name="Park C."/>
        </authorList>
    </citation>
    <scope>NUCLEOTIDE SEQUENCE [LARGE SCALE GENOMIC DNA]</scope>
    <source>
        <strain evidence="6 7">CSB03KR</strain>
    </source>
</reference>
<comment type="cofactor">
    <cofactor evidence="3">
        <name>pyridoxal 5'-phosphate</name>
        <dbReference type="ChEBI" id="CHEBI:597326"/>
    </cofactor>
</comment>
<dbReference type="PIRSF" id="PIRSF004848">
    <property type="entry name" value="YBL036c_PLPDEIII"/>
    <property type="match status" value="1"/>
</dbReference>
<dbReference type="Gene3D" id="3.20.20.10">
    <property type="entry name" value="Alanine racemase"/>
    <property type="match status" value="1"/>
</dbReference>
<protein>
    <recommendedName>
        <fullName evidence="2">Pyridoxal phosphate homeostasis protein</fullName>
        <shortName evidence="2">PLP homeostasis protein</shortName>
    </recommendedName>
</protein>
<accession>A0A1E5IQW7</accession>
<dbReference type="Pfam" id="PF01168">
    <property type="entry name" value="Ala_racemase_N"/>
    <property type="match status" value="1"/>
</dbReference>
<evidence type="ECO:0000256" key="1">
    <source>
        <dbReference type="ARBA" id="ARBA00022898"/>
    </source>
</evidence>
<dbReference type="OrthoDB" id="9804072at2"/>
<gene>
    <name evidence="6" type="ORF">BEL05_11415</name>
</gene>
<feature type="modified residue" description="N6-(pyridoxal phosphate)lysine" evidence="2 3">
    <location>
        <position position="36"/>
    </location>
</feature>
<feature type="domain" description="Alanine racemase N-terminal" evidence="5">
    <location>
        <begin position="27"/>
        <end position="228"/>
    </location>
</feature>
<name>A0A1E5IQW7_SHECO</name>
<dbReference type="Proteomes" id="UP000095230">
    <property type="component" value="Unassembled WGS sequence"/>
</dbReference>
<evidence type="ECO:0000256" key="2">
    <source>
        <dbReference type="HAMAP-Rule" id="MF_02087"/>
    </source>
</evidence>
<evidence type="ECO:0000313" key="7">
    <source>
        <dbReference type="Proteomes" id="UP000095230"/>
    </source>
</evidence>
<dbReference type="EMBL" id="MCBT01000046">
    <property type="protein sequence ID" value="OEG72867.1"/>
    <property type="molecule type" value="Genomic_DNA"/>
</dbReference>
<comment type="function">
    <text evidence="2">Pyridoxal 5'-phosphate (PLP)-binding protein, which is involved in PLP homeostasis.</text>
</comment>
<evidence type="ECO:0000259" key="5">
    <source>
        <dbReference type="Pfam" id="PF01168"/>
    </source>
</evidence>
<evidence type="ECO:0000256" key="4">
    <source>
        <dbReference type="RuleBase" id="RU004514"/>
    </source>
</evidence>
<dbReference type="AlphaFoldDB" id="A0A1E5IQW7"/>
<dbReference type="PROSITE" id="PS01211">
    <property type="entry name" value="UPF0001"/>
    <property type="match status" value="1"/>
</dbReference>
<sequence length="229" mass="25600">MTTIADRLANAHLRIAQAAQISSRDSEEIKLLAVSKTKPISQILAAYHAGQRLFGENYVQEGELKIIELRPSCPDIEWHFIGPLQSNKTKIIAEHFDWMHTLSREKIAKRLNDQRPEALMPLKVCIQVNISAEQSKSGIPPQELMSLARVINALPRIELRGLMAIPAATDDIAIQRREFAQMKVLFDQLRNVYPSVDTLSMGMSNDLEIAIDAGTTMVRIGTAIFGSRN</sequence>
<comment type="caution">
    <text evidence="6">The sequence shown here is derived from an EMBL/GenBank/DDBJ whole genome shotgun (WGS) entry which is preliminary data.</text>
</comment>
<dbReference type="PANTHER" id="PTHR10146:SF14">
    <property type="entry name" value="PYRIDOXAL PHOSPHATE HOMEOSTASIS PROTEIN"/>
    <property type="match status" value="1"/>
</dbReference>
<dbReference type="HAMAP" id="MF_02087">
    <property type="entry name" value="PLP_homeostasis"/>
    <property type="match status" value="1"/>
</dbReference>
<dbReference type="InterPro" id="IPR001608">
    <property type="entry name" value="Ala_racemase_N"/>
</dbReference>
<dbReference type="InterPro" id="IPR029066">
    <property type="entry name" value="PLP-binding_barrel"/>
</dbReference>
<comment type="similarity">
    <text evidence="2 4">Belongs to the pyridoxal phosphate-binding protein YggS/PROSC family.</text>
</comment>
<evidence type="ECO:0000256" key="3">
    <source>
        <dbReference type="PIRSR" id="PIRSR004848-1"/>
    </source>
</evidence>
<organism evidence="6 7">
    <name type="scientific">Shewanella colwelliana</name>
    <name type="common">Alteromonas colwelliana</name>
    <dbReference type="NCBI Taxonomy" id="23"/>
    <lineage>
        <taxon>Bacteria</taxon>
        <taxon>Pseudomonadati</taxon>
        <taxon>Pseudomonadota</taxon>
        <taxon>Gammaproteobacteria</taxon>
        <taxon>Alteromonadales</taxon>
        <taxon>Shewanellaceae</taxon>
        <taxon>Shewanella</taxon>
    </lineage>
</organism>
<dbReference type="InterPro" id="IPR011078">
    <property type="entry name" value="PyrdxlP_homeostasis"/>
</dbReference>
<dbReference type="GO" id="GO:0030170">
    <property type="term" value="F:pyridoxal phosphate binding"/>
    <property type="evidence" value="ECO:0007669"/>
    <property type="project" value="UniProtKB-UniRule"/>
</dbReference>
<evidence type="ECO:0000313" key="6">
    <source>
        <dbReference type="EMBL" id="OEG72867.1"/>
    </source>
</evidence>
<dbReference type="PANTHER" id="PTHR10146">
    <property type="entry name" value="PROLINE SYNTHETASE CO-TRANSCRIBED BACTERIAL HOMOLOG PROTEIN"/>
    <property type="match status" value="1"/>
</dbReference>
<dbReference type="STRING" id="23.BEL05_11415"/>
<dbReference type="CDD" id="cd06824">
    <property type="entry name" value="PLPDE_III_Yggs_like"/>
    <property type="match status" value="1"/>
</dbReference>
<dbReference type="RefSeq" id="WP_069671923.1">
    <property type="nucleotide sequence ID" value="NZ_JBHOHD010000001.1"/>
</dbReference>
<dbReference type="SUPFAM" id="SSF51419">
    <property type="entry name" value="PLP-binding barrel"/>
    <property type="match status" value="1"/>
</dbReference>
<proteinExistence type="inferred from homology"/>
<keyword evidence="1 2" id="KW-0663">Pyridoxal phosphate</keyword>
<dbReference type="FunFam" id="3.20.20.10:FF:000004">
    <property type="entry name" value="Pyridoxal phosphate homeostasis protein"/>
    <property type="match status" value="1"/>
</dbReference>